<protein>
    <recommendedName>
        <fullName evidence="8">FAD-binding FR-type domain-containing protein</fullName>
    </recommendedName>
</protein>
<feature type="compositionally biased region" description="Low complexity" evidence="7">
    <location>
        <begin position="145"/>
        <end position="160"/>
    </location>
</feature>
<evidence type="ECO:0000313" key="10">
    <source>
        <dbReference type="Proteomes" id="UP000698800"/>
    </source>
</evidence>
<accession>A0A9P8L3T7</accession>
<reference evidence="9" key="1">
    <citation type="submission" date="2021-03" db="EMBL/GenBank/DDBJ databases">
        <title>Comparative genomics and phylogenomic investigation of the class Geoglossomycetes provide insights into ecological specialization and systematics.</title>
        <authorList>
            <person name="Melie T."/>
            <person name="Pirro S."/>
            <person name="Miller A.N."/>
            <person name="Quandt A."/>
        </authorList>
    </citation>
    <scope>NUCLEOTIDE SEQUENCE</scope>
    <source>
        <strain evidence="9">GBOQ0MN5Z8</strain>
    </source>
</reference>
<keyword evidence="5" id="KW-0560">Oxidoreductase</keyword>
<feature type="binding site" evidence="6">
    <location>
        <position position="127"/>
    </location>
    <ligand>
        <name>FAD</name>
        <dbReference type="ChEBI" id="CHEBI:57692"/>
    </ligand>
</feature>
<organism evidence="9 10">
    <name type="scientific">Glutinoglossum americanum</name>
    <dbReference type="NCBI Taxonomy" id="1670608"/>
    <lineage>
        <taxon>Eukaryota</taxon>
        <taxon>Fungi</taxon>
        <taxon>Dikarya</taxon>
        <taxon>Ascomycota</taxon>
        <taxon>Pezizomycotina</taxon>
        <taxon>Geoglossomycetes</taxon>
        <taxon>Geoglossales</taxon>
        <taxon>Geoglossaceae</taxon>
        <taxon>Glutinoglossum</taxon>
    </lineage>
</organism>
<gene>
    <name evidence="9" type="ORF">FGG08_003174</name>
</gene>
<dbReference type="PROSITE" id="PS51384">
    <property type="entry name" value="FAD_FR"/>
    <property type="match status" value="1"/>
</dbReference>
<dbReference type="InterPro" id="IPR001834">
    <property type="entry name" value="CBR-like"/>
</dbReference>
<dbReference type="AlphaFoldDB" id="A0A9P8L3T7"/>
<evidence type="ECO:0000313" key="9">
    <source>
        <dbReference type="EMBL" id="KAH0542419.1"/>
    </source>
</evidence>
<dbReference type="Proteomes" id="UP000698800">
    <property type="component" value="Unassembled WGS sequence"/>
</dbReference>
<dbReference type="SUPFAM" id="SSF52343">
    <property type="entry name" value="Ferredoxin reductase-like, C-terminal NADP-linked domain"/>
    <property type="match status" value="1"/>
</dbReference>
<dbReference type="Gene3D" id="3.40.50.80">
    <property type="entry name" value="Nucleotide-binding domain of ferredoxin-NADP reductase (FNR) module"/>
    <property type="match status" value="1"/>
</dbReference>
<comment type="similarity">
    <text evidence="2">Belongs to the flavoprotein pyridine nucleotide cytochrome reductase family.</text>
</comment>
<feature type="domain" description="FAD-binding FR-type" evidence="8">
    <location>
        <begin position="73"/>
        <end position="202"/>
    </location>
</feature>
<name>A0A9P8L3T7_9PEZI</name>
<dbReference type="GO" id="GO:0016491">
    <property type="term" value="F:oxidoreductase activity"/>
    <property type="evidence" value="ECO:0007669"/>
    <property type="project" value="UniProtKB-KW"/>
</dbReference>
<keyword evidence="10" id="KW-1185">Reference proteome</keyword>
<evidence type="ECO:0000256" key="6">
    <source>
        <dbReference type="PIRSR" id="PIRSR601834-1"/>
    </source>
</evidence>
<evidence type="ECO:0000256" key="7">
    <source>
        <dbReference type="SAM" id="MobiDB-lite"/>
    </source>
</evidence>
<keyword evidence="3 6" id="KW-0285">Flavoprotein</keyword>
<dbReference type="InterPro" id="IPR017927">
    <property type="entry name" value="FAD-bd_FR_type"/>
</dbReference>
<evidence type="ECO:0000256" key="5">
    <source>
        <dbReference type="ARBA" id="ARBA00023002"/>
    </source>
</evidence>
<feature type="binding site" evidence="6">
    <location>
        <position position="129"/>
    </location>
    <ligand>
        <name>FAD</name>
        <dbReference type="ChEBI" id="CHEBI:57692"/>
    </ligand>
</feature>
<feature type="binding site" evidence="6">
    <location>
        <position position="167"/>
    </location>
    <ligand>
        <name>FAD</name>
        <dbReference type="ChEBI" id="CHEBI:57692"/>
    </ligand>
</feature>
<dbReference type="PANTHER" id="PTHR19370:SF189">
    <property type="entry name" value="CYTOCHROME C MITOCHONDRIAL IMPORT FACTOR CYC2"/>
    <property type="match status" value="1"/>
</dbReference>
<dbReference type="GO" id="GO:0005739">
    <property type="term" value="C:mitochondrion"/>
    <property type="evidence" value="ECO:0007669"/>
    <property type="project" value="TreeGrafter"/>
</dbReference>
<evidence type="ECO:0000256" key="4">
    <source>
        <dbReference type="ARBA" id="ARBA00022827"/>
    </source>
</evidence>
<evidence type="ECO:0000259" key="8">
    <source>
        <dbReference type="PROSITE" id="PS51384"/>
    </source>
</evidence>
<feature type="binding site" evidence="6">
    <location>
        <position position="177"/>
    </location>
    <ligand>
        <name>FAD</name>
        <dbReference type="ChEBI" id="CHEBI:57692"/>
    </ligand>
</feature>
<evidence type="ECO:0000256" key="2">
    <source>
        <dbReference type="ARBA" id="ARBA00006105"/>
    </source>
</evidence>
<dbReference type="InterPro" id="IPR017938">
    <property type="entry name" value="Riboflavin_synthase-like_b-brl"/>
</dbReference>
<sequence>MASSSSRPLRFRRVIVTRSSTTAATAMHGGTSTQLRGRTTAISLLALSTAAAGLILYTSDSFPRSAKHTLNTETFTPFTLVAKEPIGDGSSAVFTFEGPGGDIWDEGGGEGKVYSVQVAMEEMQVWRKYTPLPTPYYPPAPKPSPSNSCNNSDNNNNNNKTTKIHLLIRNPSPAGLVSPHIHALPLGAQTPIRGPFVEYVIPHGVEEVVCLVGGTGIAVALQVIRGVLGGKTGGESPRVRVLWGAREGDGDAGLGGKEGGGAWWRRRGVFGTTIQQQPPPPPPPTPSPVCPAGSSLYQTLHSLVSHNPTLTIMQHRDHTPSSLHLLPPSSAPSLLLPPAGKKTPLLILSGPPPFISHWVGPKTWVPGSSEEAQGELGGVLGREAGRRGWVVWKF</sequence>
<proteinExistence type="inferred from homology"/>
<dbReference type="SUPFAM" id="SSF63380">
    <property type="entry name" value="Riboflavin synthase domain-like"/>
    <property type="match status" value="1"/>
</dbReference>
<feature type="region of interest" description="Disordered" evidence="7">
    <location>
        <begin position="137"/>
        <end position="160"/>
    </location>
</feature>
<dbReference type="InterPro" id="IPR039261">
    <property type="entry name" value="FNR_nucleotide-bd"/>
</dbReference>
<dbReference type="OrthoDB" id="432685at2759"/>
<comment type="cofactor">
    <cofactor evidence="1 6">
        <name>FAD</name>
        <dbReference type="ChEBI" id="CHEBI:57692"/>
    </cofactor>
</comment>
<evidence type="ECO:0000256" key="1">
    <source>
        <dbReference type="ARBA" id="ARBA00001974"/>
    </source>
</evidence>
<evidence type="ECO:0000256" key="3">
    <source>
        <dbReference type="ARBA" id="ARBA00022630"/>
    </source>
</evidence>
<comment type="caution">
    <text evidence="9">The sequence shown here is derived from an EMBL/GenBank/DDBJ whole genome shotgun (WGS) entry which is preliminary data.</text>
</comment>
<keyword evidence="4 6" id="KW-0274">FAD</keyword>
<dbReference type="PANTHER" id="PTHR19370">
    <property type="entry name" value="NADH-CYTOCHROME B5 REDUCTASE"/>
    <property type="match status" value="1"/>
</dbReference>
<feature type="binding site" evidence="6">
    <location>
        <position position="178"/>
    </location>
    <ligand>
        <name>FAD</name>
        <dbReference type="ChEBI" id="CHEBI:57692"/>
    </ligand>
</feature>
<dbReference type="EMBL" id="JAGHQL010000054">
    <property type="protein sequence ID" value="KAH0542419.1"/>
    <property type="molecule type" value="Genomic_DNA"/>
</dbReference>
<dbReference type="Gene3D" id="2.40.30.10">
    <property type="entry name" value="Translation factors"/>
    <property type="match status" value="1"/>
</dbReference>